<dbReference type="EMBL" id="QBKT01000004">
    <property type="protein sequence ID" value="PTX61747.1"/>
    <property type="molecule type" value="Genomic_DNA"/>
</dbReference>
<keyword evidence="1" id="KW-0472">Membrane</keyword>
<feature type="transmembrane region" description="Helical" evidence="1">
    <location>
        <begin position="42"/>
        <end position="62"/>
    </location>
</feature>
<dbReference type="RefSeq" id="WP_108114957.1">
    <property type="nucleotide sequence ID" value="NZ_QBKT01000004.1"/>
</dbReference>
<accession>A0A2T6C0H8</accession>
<name>A0A2T6C0H8_9FLAO</name>
<dbReference type="InterPro" id="IPR046077">
    <property type="entry name" value="DUF6095"/>
</dbReference>
<comment type="caution">
    <text evidence="2">The sequence shown here is derived from an EMBL/GenBank/DDBJ whole genome shotgun (WGS) entry which is preliminary data.</text>
</comment>
<protein>
    <submittedName>
        <fullName evidence="2">Uncharacterized protein</fullName>
    </submittedName>
</protein>
<dbReference type="OrthoDB" id="1447634at2"/>
<evidence type="ECO:0000313" key="2">
    <source>
        <dbReference type="EMBL" id="PTX61747.1"/>
    </source>
</evidence>
<keyword evidence="1" id="KW-1133">Transmembrane helix</keyword>
<evidence type="ECO:0000256" key="1">
    <source>
        <dbReference type="SAM" id="Phobius"/>
    </source>
</evidence>
<keyword evidence="3" id="KW-1185">Reference proteome</keyword>
<dbReference type="Proteomes" id="UP000244090">
    <property type="component" value="Unassembled WGS sequence"/>
</dbReference>
<proteinExistence type="predicted"/>
<sequence>MTKRTNKDVLIKGIKLMAGSLFCMFAGPIIINSAFKNQSHPYYIPVLIVGLLIAAMAIFLGFRGIKKIMDAMFN</sequence>
<dbReference type="AlphaFoldDB" id="A0A2T6C0H8"/>
<keyword evidence="1" id="KW-0812">Transmembrane</keyword>
<organism evidence="2 3">
    <name type="scientific">Kordia periserrulae</name>
    <dbReference type="NCBI Taxonomy" id="701523"/>
    <lineage>
        <taxon>Bacteria</taxon>
        <taxon>Pseudomonadati</taxon>
        <taxon>Bacteroidota</taxon>
        <taxon>Flavobacteriia</taxon>
        <taxon>Flavobacteriales</taxon>
        <taxon>Flavobacteriaceae</taxon>
        <taxon>Kordia</taxon>
    </lineage>
</organism>
<gene>
    <name evidence="2" type="ORF">C8N46_104391</name>
</gene>
<feature type="transmembrane region" description="Helical" evidence="1">
    <location>
        <begin position="9"/>
        <end position="30"/>
    </location>
</feature>
<reference evidence="2 3" key="1">
    <citation type="submission" date="2018-04" db="EMBL/GenBank/DDBJ databases">
        <title>Genomic Encyclopedia of Archaeal and Bacterial Type Strains, Phase II (KMG-II): from individual species to whole genera.</title>
        <authorList>
            <person name="Goeker M."/>
        </authorList>
    </citation>
    <scope>NUCLEOTIDE SEQUENCE [LARGE SCALE GENOMIC DNA]</scope>
    <source>
        <strain evidence="2 3">DSM 25731</strain>
    </source>
</reference>
<evidence type="ECO:0000313" key="3">
    <source>
        <dbReference type="Proteomes" id="UP000244090"/>
    </source>
</evidence>
<dbReference type="Pfam" id="PF19589">
    <property type="entry name" value="DUF6095"/>
    <property type="match status" value="1"/>
</dbReference>